<comment type="caution">
    <text evidence="2">The sequence shown here is derived from an EMBL/GenBank/DDBJ whole genome shotgun (WGS) entry which is preliminary data.</text>
</comment>
<dbReference type="Proteomes" id="UP000093080">
    <property type="component" value="Unassembled WGS sequence"/>
</dbReference>
<dbReference type="Gene3D" id="3.30.70.1440">
    <property type="entry name" value="Multidrug efflux transporter AcrB pore domain"/>
    <property type="match status" value="1"/>
</dbReference>
<dbReference type="InterPro" id="IPR001036">
    <property type="entry name" value="Acrflvin-R"/>
</dbReference>
<dbReference type="PATRIC" id="fig|1156395.6.peg.481"/>
<dbReference type="Pfam" id="PF00873">
    <property type="entry name" value="ACR_tran"/>
    <property type="match status" value="1"/>
</dbReference>
<dbReference type="OrthoDB" id="9807612at2"/>
<feature type="transmembrane region" description="Helical" evidence="1">
    <location>
        <begin position="371"/>
        <end position="390"/>
    </location>
</feature>
<feature type="transmembrane region" description="Helical" evidence="1">
    <location>
        <begin position="541"/>
        <end position="559"/>
    </location>
</feature>
<feature type="transmembrane region" description="Helical" evidence="1">
    <location>
        <begin position="878"/>
        <end position="897"/>
    </location>
</feature>
<dbReference type="SUPFAM" id="SSF82693">
    <property type="entry name" value="Multidrug efflux transporter AcrB pore domain, PN1, PN2, PC1 and PC2 subdomains"/>
    <property type="match status" value="3"/>
</dbReference>
<gene>
    <name evidence="2" type="ORF">DBT_0474</name>
</gene>
<dbReference type="GO" id="GO:0042910">
    <property type="term" value="F:xenobiotic transmembrane transporter activity"/>
    <property type="evidence" value="ECO:0007669"/>
    <property type="project" value="TreeGrafter"/>
</dbReference>
<dbReference type="SUPFAM" id="SSF82866">
    <property type="entry name" value="Multidrug efflux transporter AcrB transmembrane domain"/>
    <property type="match status" value="2"/>
</dbReference>
<organism evidence="2 3">
    <name type="scientific">Dissulfuribacter thermophilus</name>
    <dbReference type="NCBI Taxonomy" id="1156395"/>
    <lineage>
        <taxon>Bacteria</taxon>
        <taxon>Pseudomonadati</taxon>
        <taxon>Thermodesulfobacteriota</taxon>
        <taxon>Dissulfuribacteria</taxon>
        <taxon>Dissulfuribacterales</taxon>
        <taxon>Dissulfuribacteraceae</taxon>
        <taxon>Dissulfuribacter</taxon>
    </lineage>
</organism>
<feature type="transmembrane region" description="Helical" evidence="1">
    <location>
        <begin position="903"/>
        <end position="921"/>
    </location>
</feature>
<name>A0A1B9F7W5_9BACT</name>
<dbReference type="EMBL" id="MAGO01000002">
    <property type="protein sequence ID" value="OCC16012.1"/>
    <property type="molecule type" value="Genomic_DNA"/>
</dbReference>
<protein>
    <submittedName>
        <fullName evidence="2">RND multidrug efflux transporter</fullName>
    </submittedName>
</protein>
<dbReference type="SUPFAM" id="SSF82714">
    <property type="entry name" value="Multidrug efflux transporter AcrB TolC docking domain, DN and DC subdomains"/>
    <property type="match status" value="2"/>
</dbReference>
<evidence type="ECO:0000313" key="3">
    <source>
        <dbReference type="Proteomes" id="UP000093080"/>
    </source>
</evidence>
<feature type="transmembrane region" description="Helical" evidence="1">
    <location>
        <begin position="476"/>
        <end position="501"/>
    </location>
</feature>
<dbReference type="PRINTS" id="PR00702">
    <property type="entry name" value="ACRIFLAVINRP"/>
</dbReference>
<accession>A0A1B9F7W5</accession>
<evidence type="ECO:0000256" key="1">
    <source>
        <dbReference type="SAM" id="Phobius"/>
    </source>
</evidence>
<dbReference type="AlphaFoldDB" id="A0A1B9F7W5"/>
<evidence type="ECO:0000313" key="2">
    <source>
        <dbReference type="EMBL" id="OCC16012.1"/>
    </source>
</evidence>
<keyword evidence="1" id="KW-0812">Transmembrane</keyword>
<dbReference type="STRING" id="1156395.DBT_0474"/>
<keyword evidence="1" id="KW-0472">Membrane</keyword>
<feature type="transmembrane region" description="Helical" evidence="1">
    <location>
        <begin position="1004"/>
        <end position="1030"/>
    </location>
</feature>
<proteinExistence type="predicted"/>
<feature type="transmembrane region" description="Helical" evidence="1">
    <location>
        <begin position="21"/>
        <end position="40"/>
    </location>
</feature>
<feature type="transmembrane region" description="Helical" evidence="1">
    <location>
        <begin position="396"/>
        <end position="417"/>
    </location>
</feature>
<dbReference type="PANTHER" id="PTHR32063">
    <property type="match status" value="1"/>
</dbReference>
<dbReference type="InterPro" id="IPR027463">
    <property type="entry name" value="AcrB_DN_DC_subdom"/>
</dbReference>
<dbReference type="PANTHER" id="PTHR32063:SF0">
    <property type="entry name" value="SWARMING MOTILITY PROTEIN SWRC"/>
    <property type="match status" value="1"/>
</dbReference>
<dbReference type="Gene3D" id="3.30.70.1430">
    <property type="entry name" value="Multidrug efflux transporter AcrB pore domain"/>
    <property type="match status" value="2"/>
</dbReference>
<dbReference type="RefSeq" id="WP_083186565.1">
    <property type="nucleotide sequence ID" value="NZ_MAGO01000002.1"/>
</dbReference>
<dbReference type="GO" id="GO:0005886">
    <property type="term" value="C:plasma membrane"/>
    <property type="evidence" value="ECO:0007669"/>
    <property type="project" value="TreeGrafter"/>
</dbReference>
<reference evidence="2 3" key="1">
    <citation type="submission" date="2016-06" db="EMBL/GenBank/DDBJ databases">
        <title>Respiratory ammonification of nitrate coupled to the oxidation of elemental sulfur in deep-sea autotrophic thermophilic bacteria.</title>
        <authorList>
            <person name="Slobodkina G.B."/>
            <person name="Mardanov A.V."/>
            <person name="Ravin N.V."/>
            <person name="Frolova A.A."/>
            <person name="Viryasiv M.B."/>
            <person name="Chernyh N.A."/>
            <person name="Bonch-Osmolovskaya E.A."/>
            <person name="Slobodkin A.I."/>
        </authorList>
    </citation>
    <scope>NUCLEOTIDE SEQUENCE [LARGE SCALE GENOMIC DNA]</scope>
    <source>
        <strain evidence="2 3">S69</strain>
    </source>
</reference>
<sequence length="1040" mass="115144">MDTKKQALKNIVERFLDQPHLIISIVLLTVSMGIIAFRSMPLNLFPDANYPVITVLIPWPGASAEDVEDKVTRIVEKELSTVDLARKVRSVSQDEMAAVSVEFEYKKGLDAASTDVANALKRIESRLPLDIRPPEIFRVSDATAPVFTLALVPRQNSQLDLEKVRQLADNEIREEFLRIPEVSNVEVFGGYFPEITVEIDPTRLHAHGLSLEEVILSIRSQNVNIPNGLIIRKDDELLLKTQGERLSKAKLKQIVVGEDKGGGEIYLGDIANIKTSYSERRSFFRGNGKAAIGLNILRSEKGHVTTTIAAVEAALPKIEKKYPEIRFEVVDTQKGLIETSISNMVDALRDSIILTVSVIFLMLANSRMSILAAISIPFTYFFTFACMYVLGYELNIVTLTAVIVAVGLLVDDTIVVIENIERHYHSLKKSLCQSIIDGVSEIFLADWSGTFTTIIVLVPIMFIGGYVQKILRQFTVVLSLALIASFIISVTVIPLFTRYILRANSRKSRIDMVLGIFGRYVVDPIRDFFVALVNFALGHKLLFIIPGIVLFILSMRFVMPLAGRDLMPPMDTGIVKIAFETFPGSSITRTEEVAKSIEEVIKDMPGIESISTTVGSEPGVVSFGTGRIPEQGLITVHFIDRFHRKETIWDIEDAIRERTSNIPGLKSIDVYDFGATPLSSIAAPVDIMISGPDPVVLDRIADEVKARLMKVRGLTTVSRSWTMDKVQLLIDIDESKAKRYGLGPAEIAKELTSAIKGEAASVLRVPGEDGYLIRVQYPLDKRDSVQDIGEIYIPSKYGPVPLRELASIKKSYTRTKFTRQDLQPTISVYGYRATSSISHLQERIDKALSGLTLPAGYTISHEGEVKNMKEAGKRLGKALGLAIILLFFTLVPTFRSWINPVTIMLAIPLSLIGAAWGLVLAGRHACMPANMGMILLAGIVVNNSILLIDFIEQARAKGANIRNAIEEAVRMRTRPILMTATCTIVGMLPIAAERALGLERLSPLAVVAIGGLIVATFLTLIYIPIFYDLFEKVRKKHMRI</sequence>
<keyword evidence="1" id="KW-1133">Transmembrane helix</keyword>
<dbReference type="Gene3D" id="1.20.1640.10">
    <property type="entry name" value="Multidrug efflux transporter AcrB transmembrane domain"/>
    <property type="match status" value="2"/>
</dbReference>
<feature type="transmembrane region" description="Helical" evidence="1">
    <location>
        <begin position="438"/>
        <end position="464"/>
    </location>
</feature>
<keyword evidence="3" id="KW-1185">Reference proteome</keyword>
<dbReference type="Gene3D" id="3.30.2090.10">
    <property type="entry name" value="Multidrug efflux transporter AcrB TolC docking domain, DN and DC subdomains"/>
    <property type="match status" value="2"/>
</dbReference>
<dbReference type="Gene3D" id="3.30.70.1320">
    <property type="entry name" value="Multidrug efflux transporter AcrB pore domain like"/>
    <property type="match status" value="1"/>
</dbReference>